<keyword evidence="2" id="KW-1185">Reference proteome</keyword>
<dbReference type="Proteomes" id="UP001500618">
    <property type="component" value="Unassembled WGS sequence"/>
</dbReference>
<accession>A0ABP4RZ44</accession>
<sequence>MKRRLLLRAVPGTAALGVLGACGPQTYRGPTTSLRIAAGERGGLFYAFATLLAGQIAATEPKLRPTVVETDASQQNLRLLTTFSADLALTLLDSATGEPGRSWLRALGRTYEDYLQLLVSAGGRIQQLADLAGARISLGAAGSGAAFTGQRLLAVAGLENHALDVRHYPIAQAAVALRTGSVDALLWSGGIPTPLLSALARKFPVRMLDLQLVLADLQGKFPDLYDAAVAPPGVYGQQLAVRTVGVATLLTCRADLDPAIAAAVTNVLVTRSAQLVPPEVVGTQFLDTPTLLATGRIPLHPGAITAYRQLRH</sequence>
<organism evidence="1 2">
    <name type="scientific">Fodinicola feengrottensis</name>
    <dbReference type="NCBI Taxonomy" id="435914"/>
    <lineage>
        <taxon>Bacteria</taxon>
        <taxon>Bacillati</taxon>
        <taxon>Actinomycetota</taxon>
        <taxon>Actinomycetes</taxon>
        <taxon>Mycobacteriales</taxon>
        <taxon>Fodinicola</taxon>
    </lineage>
</organism>
<comment type="caution">
    <text evidence="1">The sequence shown here is derived from an EMBL/GenBank/DDBJ whole genome shotgun (WGS) entry which is preliminary data.</text>
</comment>
<dbReference type="PANTHER" id="PTHR42941:SF1">
    <property type="entry name" value="SLL1037 PROTEIN"/>
    <property type="match status" value="1"/>
</dbReference>
<reference evidence="2" key="1">
    <citation type="journal article" date="2019" name="Int. J. Syst. Evol. Microbiol.">
        <title>The Global Catalogue of Microorganisms (GCM) 10K type strain sequencing project: providing services to taxonomists for standard genome sequencing and annotation.</title>
        <authorList>
            <consortium name="The Broad Institute Genomics Platform"/>
            <consortium name="The Broad Institute Genome Sequencing Center for Infectious Disease"/>
            <person name="Wu L."/>
            <person name="Ma J."/>
        </authorList>
    </citation>
    <scope>NUCLEOTIDE SEQUENCE [LARGE SCALE GENOMIC DNA]</scope>
    <source>
        <strain evidence="2">JCM 14718</strain>
    </source>
</reference>
<evidence type="ECO:0000313" key="1">
    <source>
        <dbReference type="EMBL" id="GAA1663269.1"/>
    </source>
</evidence>
<proteinExistence type="predicted"/>
<gene>
    <name evidence="1" type="ORF">GCM10009765_10910</name>
</gene>
<dbReference type="RefSeq" id="WP_163573193.1">
    <property type="nucleotide sequence ID" value="NZ_BAAANY010000003.1"/>
</dbReference>
<dbReference type="Gene3D" id="3.40.190.10">
    <property type="entry name" value="Periplasmic binding protein-like II"/>
    <property type="match status" value="2"/>
</dbReference>
<dbReference type="PROSITE" id="PS51257">
    <property type="entry name" value="PROKAR_LIPOPROTEIN"/>
    <property type="match status" value="1"/>
</dbReference>
<dbReference type="Pfam" id="PF16868">
    <property type="entry name" value="NMT1_3"/>
    <property type="match status" value="1"/>
</dbReference>
<dbReference type="NCBIfam" id="TIGR02122">
    <property type="entry name" value="TRAP_TAXI"/>
    <property type="match status" value="1"/>
</dbReference>
<dbReference type="PANTHER" id="PTHR42941">
    <property type="entry name" value="SLL1037 PROTEIN"/>
    <property type="match status" value="1"/>
</dbReference>
<dbReference type="InterPro" id="IPR011852">
    <property type="entry name" value="TRAP_TAXI"/>
</dbReference>
<dbReference type="EMBL" id="BAAANY010000003">
    <property type="protein sequence ID" value="GAA1663269.1"/>
    <property type="molecule type" value="Genomic_DNA"/>
</dbReference>
<dbReference type="SUPFAM" id="SSF53850">
    <property type="entry name" value="Periplasmic binding protein-like II"/>
    <property type="match status" value="1"/>
</dbReference>
<evidence type="ECO:0000313" key="2">
    <source>
        <dbReference type="Proteomes" id="UP001500618"/>
    </source>
</evidence>
<name>A0ABP4RZ44_9ACTN</name>
<protein>
    <submittedName>
        <fullName evidence="1">TAXI family TRAP transporter solute-binding subunit</fullName>
    </submittedName>
</protein>